<comment type="caution">
    <text evidence="2">The sequence shown here is derived from an EMBL/GenBank/DDBJ whole genome shotgun (WGS) entry which is preliminary data.</text>
</comment>
<dbReference type="EMBL" id="CAUYUJ010005054">
    <property type="protein sequence ID" value="CAK0812088.1"/>
    <property type="molecule type" value="Genomic_DNA"/>
</dbReference>
<feature type="compositionally biased region" description="Basic and acidic residues" evidence="1">
    <location>
        <begin position="15"/>
        <end position="27"/>
    </location>
</feature>
<keyword evidence="3" id="KW-1185">Reference proteome</keyword>
<gene>
    <name evidence="2" type="ORF">PCOR1329_LOCUS16468</name>
</gene>
<reference evidence="2" key="1">
    <citation type="submission" date="2023-10" db="EMBL/GenBank/DDBJ databases">
        <authorList>
            <person name="Chen Y."/>
            <person name="Shah S."/>
            <person name="Dougan E. K."/>
            <person name="Thang M."/>
            <person name="Chan C."/>
        </authorList>
    </citation>
    <scope>NUCLEOTIDE SEQUENCE [LARGE SCALE GENOMIC DNA]</scope>
</reference>
<evidence type="ECO:0000313" key="2">
    <source>
        <dbReference type="EMBL" id="CAK0812088.1"/>
    </source>
</evidence>
<organism evidence="2 3">
    <name type="scientific">Prorocentrum cordatum</name>
    <dbReference type="NCBI Taxonomy" id="2364126"/>
    <lineage>
        <taxon>Eukaryota</taxon>
        <taxon>Sar</taxon>
        <taxon>Alveolata</taxon>
        <taxon>Dinophyceae</taxon>
        <taxon>Prorocentrales</taxon>
        <taxon>Prorocentraceae</taxon>
        <taxon>Prorocentrum</taxon>
    </lineage>
</organism>
<name>A0ABN9R2N4_9DINO</name>
<feature type="non-terminal residue" evidence="2">
    <location>
        <position position="110"/>
    </location>
</feature>
<feature type="compositionally biased region" description="Low complexity" evidence="1">
    <location>
        <begin position="46"/>
        <end position="58"/>
    </location>
</feature>
<feature type="compositionally biased region" description="Pro residues" evidence="1">
    <location>
        <begin position="77"/>
        <end position="87"/>
    </location>
</feature>
<proteinExistence type="predicted"/>
<feature type="compositionally biased region" description="Basic and acidic residues" evidence="1">
    <location>
        <begin position="59"/>
        <end position="74"/>
    </location>
</feature>
<dbReference type="Proteomes" id="UP001189429">
    <property type="component" value="Unassembled WGS sequence"/>
</dbReference>
<accession>A0ABN9R2N4</accession>
<evidence type="ECO:0000313" key="3">
    <source>
        <dbReference type="Proteomes" id="UP001189429"/>
    </source>
</evidence>
<feature type="region of interest" description="Disordered" evidence="1">
    <location>
        <begin position="1"/>
        <end position="97"/>
    </location>
</feature>
<protein>
    <submittedName>
        <fullName evidence="2">Uncharacterized protein</fullName>
    </submittedName>
</protein>
<evidence type="ECO:0000256" key="1">
    <source>
        <dbReference type="SAM" id="MobiDB-lite"/>
    </source>
</evidence>
<feature type="compositionally biased region" description="Low complexity" evidence="1">
    <location>
        <begin position="88"/>
        <end position="97"/>
    </location>
</feature>
<sequence length="110" mass="10861">MSETSEMSGEVRVQAPRDQRAGGDRGAAHALGGCPGPGGGERVSMRARAARGAPAPSRSAERPARRPAAKRRDAGAAPPPLLRPPPAAAEAAASAAGSVGLLRCDGGDCG</sequence>